<dbReference type="PANTHER" id="PTHR46796">
    <property type="entry name" value="HTH-TYPE TRANSCRIPTIONAL ACTIVATOR RHAS-RELATED"/>
    <property type="match status" value="1"/>
</dbReference>
<keyword evidence="2" id="KW-0238">DNA-binding</keyword>
<dbReference type="InterPro" id="IPR009057">
    <property type="entry name" value="Homeodomain-like_sf"/>
</dbReference>
<dbReference type="SUPFAM" id="SSF46689">
    <property type="entry name" value="Homeodomain-like"/>
    <property type="match status" value="1"/>
</dbReference>
<evidence type="ECO:0000256" key="3">
    <source>
        <dbReference type="ARBA" id="ARBA00023163"/>
    </source>
</evidence>
<dbReference type="PROSITE" id="PS01124">
    <property type="entry name" value="HTH_ARAC_FAMILY_2"/>
    <property type="match status" value="1"/>
</dbReference>
<dbReference type="PANTHER" id="PTHR46796:SF6">
    <property type="entry name" value="ARAC SUBFAMILY"/>
    <property type="match status" value="1"/>
</dbReference>
<dbReference type="RefSeq" id="WP_207007223.1">
    <property type="nucleotide sequence ID" value="NZ_CP022295.1"/>
</dbReference>
<evidence type="ECO:0000313" key="6">
    <source>
        <dbReference type="Proteomes" id="UP000662818"/>
    </source>
</evidence>
<dbReference type="EMBL" id="CP022295">
    <property type="protein sequence ID" value="QSR28434.1"/>
    <property type="molecule type" value="Genomic_DNA"/>
</dbReference>
<keyword evidence="6" id="KW-1185">Reference proteome</keyword>
<reference evidence="5 6" key="1">
    <citation type="submission" date="2017-06" db="EMBL/GenBank/DDBJ databases">
        <title>Complete Genome Sequence of the Soil Carbazole-Degrading Bacterium Nocardioides aromaticivorans IC177.</title>
        <authorList>
            <person name="Vejarano F."/>
            <person name="Suzuki-Minakuchi C."/>
            <person name="Ohtsubo Y."/>
            <person name="Tsuda M."/>
            <person name="Okada K."/>
            <person name="Nojiri H."/>
        </authorList>
    </citation>
    <scope>NUCLEOTIDE SEQUENCE [LARGE SCALE GENOMIC DNA]</scope>
    <source>
        <strain evidence="5 6">IC177</strain>
    </source>
</reference>
<organism evidence="5 6">
    <name type="scientific">Nocardioides aromaticivorans</name>
    <dbReference type="NCBI Taxonomy" id="200618"/>
    <lineage>
        <taxon>Bacteria</taxon>
        <taxon>Bacillati</taxon>
        <taxon>Actinomycetota</taxon>
        <taxon>Actinomycetes</taxon>
        <taxon>Propionibacteriales</taxon>
        <taxon>Nocardioidaceae</taxon>
        <taxon>Nocardioides</taxon>
    </lineage>
</organism>
<keyword evidence="3" id="KW-0804">Transcription</keyword>
<evidence type="ECO:0000256" key="1">
    <source>
        <dbReference type="ARBA" id="ARBA00023015"/>
    </source>
</evidence>
<sequence length="313" mass="33710">MANRISVASTLDVDPDDRISYWEQYNAQELVGLRCSTYHDAGLEASELNLDLGALRIAQIQGNPHVIDRSREHVRDAPHGSVFLTHLVSGTAFFVHADGCLRLGAGDTILYDTSRPYLFGFDSAMRQLLLDIPKETLSSREGLDRLVPALAQPTLVGAGGRRATALVGLIQAALAGRDGSGDSDRPVADDLLGAAQALWSPRAASGADLRRAAVAEIRARLADPDLSAERVAAVVGVSDRHLNRLFVADEGLTVTRFVQRERLYAAHRDLADPACAGIRVADIAARWGFSSQAHLARAFGREFGCRPSEVRPG</sequence>
<protein>
    <submittedName>
        <fullName evidence="5">AraC family transcriptional regulator</fullName>
    </submittedName>
</protein>
<dbReference type="InterPro" id="IPR018060">
    <property type="entry name" value="HTH_AraC"/>
</dbReference>
<accession>A0ABX7PRJ9</accession>
<dbReference type="SMART" id="SM00342">
    <property type="entry name" value="HTH_ARAC"/>
    <property type="match status" value="1"/>
</dbReference>
<proteinExistence type="predicted"/>
<gene>
    <name evidence="5" type="ORF">CFH99_22675</name>
</gene>
<feature type="domain" description="HTH araC/xylS-type" evidence="4">
    <location>
        <begin position="211"/>
        <end position="313"/>
    </location>
</feature>
<dbReference type="Gene3D" id="1.10.10.60">
    <property type="entry name" value="Homeodomain-like"/>
    <property type="match status" value="1"/>
</dbReference>
<dbReference type="Pfam" id="PF12833">
    <property type="entry name" value="HTH_18"/>
    <property type="match status" value="1"/>
</dbReference>
<evidence type="ECO:0000259" key="4">
    <source>
        <dbReference type="PROSITE" id="PS01124"/>
    </source>
</evidence>
<name>A0ABX7PRJ9_9ACTN</name>
<evidence type="ECO:0000256" key="2">
    <source>
        <dbReference type="ARBA" id="ARBA00023125"/>
    </source>
</evidence>
<dbReference type="InterPro" id="IPR035418">
    <property type="entry name" value="AraC-bd_2"/>
</dbReference>
<dbReference type="Proteomes" id="UP000662818">
    <property type="component" value="Chromosome"/>
</dbReference>
<keyword evidence="1" id="KW-0805">Transcription regulation</keyword>
<dbReference type="Pfam" id="PF14525">
    <property type="entry name" value="AraC_binding_2"/>
    <property type="match status" value="1"/>
</dbReference>
<dbReference type="InterPro" id="IPR050204">
    <property type="entry name" value="AraC_XylS_family_regulators"/>
</dbReference>
<evidence type="ECO:0000313" key="5">
    <source>
        <dbReference type="EMBL" id="QSR28434.1"/>
    </source>
</evidence>